<evidence type="ECO:0000313" key="3">
    <source>
        <dbReference type="Proteomes" id="UP000015464"/>
    </source>
</evidence>
<accession>S9X5Y3</accession>
<proteinExistence type="predicted"/>
<dbReference type="GeneID" id="25036150"/>
<name>S9X5Y3_SCHCR</name>
<reference evidence="2 3" key="1">
    <citation type="journal article" date="2011" name="Science">
        <title>Comparative functional genomics of the fission yeasts.</title>
        <authorList>
            <person name="Rhind N."/>
            <person name="Chen Z."/>
            <person name="Yassour M."/>
            <person name="Thompson D.A."/>
            <person name="Haas B.J."/>
            <person name="Habib N."/>
            <person name="Wapinski I."/>
            <person name="Roy S."/>
            <person name="Lin M.F."/>
            <person name="Heiman D.I."/>
            <person name="Young S.K."/>
            <person name="Furuya K."/>
            <person name="Guo Y."/>
            <person name="Pidoux A."/>
            <person name="Chen H.M."/>
            <person name="Robbertse B."/>
            <person name="Goldberg J.M."/>
            <person name="Aoki K."/>
            <person name="Bayne E.H."/>
            <person name="Berlin A.M."/>
            <person name="Desjardins C.A."/>
            <person name="Dobbs E."/>
            <person name="Dukaj L."/>
            <person name="Fan L."/>
            <person name="FitzGerald M.G."/>
            <person name="French C."/>
            <person name="Gujja S."/>
            <person name="Hansen K."/>
            <person name="Keifenheim D."/>
            <person name="Levin J.Z."/>
            <person name="Mosher R.A."/>
            <person name="Mueller C.A."/>
            <person name="Pfiffner J."/>
            <person name="Priest M."/>
            <person name="Russ C."/>
            <person name="Smialowska A."/>
            <person name="Swoboda P."/>
            <person name="Sykes S.M."/>
            <person name="Vaughn M."/>
            <person name="Vengrova S."/>
            <person name="Yoder R."/>
            <person name="Zeng Q."/>
            <person name="Allshire R."/>
            <person name="Baulcombe D."/>
            <person name="Birren B.W."/>
            <person name="Brown W."/>
            <person name="Ekwall K."/>
            <person name="Kellis M."/>
            <person name="Leatherwood J."/>
            <person name="Levin H."/>
            <person name="Margalit H."/>
            <person name="Martienssen R."/>
            <person name="Nieduszynski C.A."/>
            <person name="Spatafora J.W."/>
            <person name="Friedman N."/>
            <person name="Dalgaard J.Z."/>
            <person name="Baumann P."/>
            <person name="Niki H."/>
            <person name="Regev A."/>
            <person name="Nusbaum C."/>
        </authorList>
    </citation>
    <scope>NUCLEOTIDE SEQUENCE [LARGE SCALE GENOMIC DNA]</scope>
    <source>
        <strain evidence="3">OY26 / ATCC MYA-4695 / CBS 11777 / NBRC 106824 / NRRL Y48691</strain>
    </source>
</reference>
<organism evidence="2 3">
    <name type="scientific">Schizosaccharomyces cryophilus (strain OY26 / ATCC MYA-4695 / CBS 11777 / NBRC 106824 / NRRL Y48691)</name>
    <name type="common">Fission yeast</name>
    <dbReference type="NCBI Taxonomy" id="653667"/>
    <lineage>
        <taxon>Eukaryota</taxon>
        <taxon>Fungi</taxon>
        <taxon>Dikarya</taxon>
        <taxon>Ascomycota</taxon>
        <taxon>Taphrinomycotina</taxon>
        <taxon>Schizosaccharomycetes</taxon>
        <taxon>Schizosaccharomycetales</taxon>
        <taxon>Schizosaccharomycetaceae</taxon>
        <taxon>Schizosaccharomyces</taxon>
    </lineage>
</organism>
<keyword evidence="3" id="KW-1185">Reference proteome</keyword>
<sequence>MSETRITKPNQSKLKDEEELAISKSVQQVQITTLNQSSGKISNAEDETPNQGLHTSLSNQRLGYCGIKVLFDQIKEHKHVPSSLLETTTPEPLQLPSTVDALYNILPSIEVARILTGLFIESFDIILDIVPRNRVERI</sequence>
<dbReference type="AlphaFoldDB" id="S9X5Y3"/>
<evidence type="ECO:0000313" key="2">
    <source>
        <dbReference type="EMBL" id="EPY52502.1"/>
    </source>
</evidence>
<dbReference type="HOGENOM" id="CLU_1856454_0_0_1"/>
<evidence type="ECO:0000256" key="1">
    <source>
        <dbReference type="SAM" id="MobiDB-lite"/>
    </source>
</evidence>
<gene>
    <name evidence="2" type="ORF">SPOG_01824</name>
</gene>
<feature type="region of interest" description="Disordered" evidence="1">
    <location>
        <begin position="36"/>
        <end position="57"/>
    </location>
</feature>
<dbReference type="EMBL" id="KE546989">
    <property type="protein sequence ID" value="EPY52502.1"/>
    <property type="molecule type" value="Genomic_DNA"/>
</dbReference>
<protein>
    <submittedName>
        <fullName evidence="2">Uncharacterized protein</fullName>
    </submittedName>
</protein>
<dbReference type="RefSeq" id="XP_013022382.1">
    <property type="nucleotide sequence ID" value="XM_013166928.1"/>
</dbReference>
<dbReference type="Proteomes" id="UP000015464">
    <property type="component" value="Unassembled WGS sequence"/>
</dbReference>